<dbReference type="Pfam" id="PF10566">
    <property type="entry name" value="Glyco_hydro_97"/>
    <property type="match status" value="1"/>
</dbReference>
<evidence type="ECO:0000259" key="2">
    <source>
        <dbReference type="Pfam" id="PF10566"/>
    </source>
</evidence>
<sequence length="663" mass="73517">MRTLITLFALLFASLAGAAPITVASPDGRLVATLGTDNDGRASYSLARDGKAILAPSQLGFLFADAPKIHRKLSITEVSRADADNRWQQPWGEDRDIRDHHRELLVALTETDGRKRTLFLRLRLFDDGFAFRYEFPEAWKTVRITEELTEFALAQPATAWWIPAGEWNREEYLYNETPVAEIGLAQTPISFRYRDGLHLSLHEAALVDYSGMQVQKVERGLLKAMLTPAGVGPKVLRTAPFVTPWRTLIVADSAAGLANSRLTLNLNEPNRLGDVSWVTPRKYIGIWWGMIRGDWTWASGPRHGATTARALQYIDFAARNGIPGLLIEGWNIGWDGDWFGNGEAFSFTQPYPDFDLERVAAYARKKGVHIIGHHETSGQMAHYEAQMGAGFDLYQRLGIDSVKTGYVSDLGGAKALQPDGSLSFEWHEGQAKVVHELKVVTEAAKRRIAINTHEPVKDSGLRRTYPNWISREGARGMEYNAWGQKNPLSHEPTLAFTRLLAGPMDFTPGVLSLTGQDGSRILGTVGRQLSLYIVIHSPIVMAADFIENYARFPNGFALIKATPTDWERSIMLDGAIGRFVVQARQDRKSKDWWLGALTNEEARSLTVPLGFLTPGVRYRATLWQDSGDGTADARMETRTVTAADSLPVSLLAGGGMAARFTPL</sequence>
<dbReference type="AlphaFoldDB" id="A0A7G5IFP1"/>
<accession>A0A7G5IFP1</accession>
<keyword evidence="5" id="KW-0378">Hydrolase</keyword>
<dbReference type="InterPro" id="IPR052720">
    <property type="entry name" value="Glycosyl_hydrolase_97"/>
</dbReference>
<evidence type="ECO:0000313" key="5">
    <source>
        <dbReference type="EMBL" id="QMW22183.1"/>
    </source>
</evidence>
<feature type="domain" description="Glycosyl-hydrolase 97 C-terminal oligomerisation" evidence="4">
    <location>
        <begin position="565"/>
        <end position="660"/>
    </location>
</feature>
<organism evidence="5 6">
    <name type="scientific">Sandaracinobacteroides saxicola</name>
    <dbReference type="NCBI Taxonomy" id="2759707"/>
    <lineage>
        <taxon>Bacteria</taxon>
        <taxon>Pseudomonadati</taxon>
        <taxon>Pseudomonadota</taxon>
        <taxon>Alphaproteobacteria</taxon>
        <taxon>Sphingomonadales</taxon>
        <taxon>Sphingosinicellaceae</taxon>
        <taxon>Sandaracinobacteroides</taxon>
    </lineage>
</organism>
<keyword evidence="1" id="KW-0732">Signal</keyword>
<feature type="chain" id="PRO_5028856681" evidence="1">
    <location>
        <begin position="19"/>
        <end position="663"/>
    </location>
</feature>
<dbReference type="RefSeq" id="WP_182295028.1">
    <property type="nucleotide sequence ID" value="NZ_CP059851.1"/>
</dbReference>
<dbReference type="KEGG" id="sand:H3309_12520"/>
<evidence type="ECO:0000259" key="3">
    <source>
        <dbReference type="Pfam" id="PF14508"/>
    </source>
</evidence>
<dbReference type="GO" id="GO:0030246">
    <property type="term" value="F:carbohydrate binding"/>
    <property type="evidence" value="ECO:0007669"/>
    <property type="project" value="InterPro"/>
</dbReference>
<protein>
    <submittedName>
        <fullName evidence="5">Glycoside hydrolase family 97 protein</fullName>
    </submittedName>
</protein>
<reference evidence="5 6" key="1">
    <citation type="submission" date="2020-07" db="EMBL/GenBank/DDBJ databases">
        <title>Complete genome sequence for Sandaracinobacter sp. M6.</title>
        <authorList>
            <person name="Tang Y."/>
            <person name="Liu Q."/>
            <person name="Guo Z."/>
            <person name="Lei P."/>
            <person name="Huang B."/>
        </authorList>
    </citation>
    <scope>NUCLEOTIDE SEQUENCE [LARGE SCALE GENOMIC DNA]</scope>
    <source>
        <strain evidence="5 6">M6</strain>
    </source>
</reference>
<dbReference type="InterPro" id="IPR017853">
    <property type="entry name" value="GH"/>
</dbReference>
<dbReference type="InterPro" id="IPR013785">
    <property type="entry name" value="Aldolase_TIM"/>
</dbReference>
<dbReference type="SUPFAM" id="SSF51445">
    <property type="entry name" value="(Trans)glycosidases"/>
    <property type="match status" value="1"/>
</dbReference>
<dbReference type="Gene3D" id="2.70.98.10">
    <property type="match status" value="1"/>
</dbReference>
<dbReference type="PANTHER" id="PTHR35803:SF1">
    <property type="entry name" value="GLUCAN 1,4-ALPHA-GLUCOSIDASE SUSB"/>
    <property type="match status" value="1"/>
</dbReference>
<feature type="domain" description="Glycosyl-hydrolase 97 catalytic" evidence="2">
    <location>
        <begin position="287"/>
        <end position="474"/>
    </location>
</feature>
<dbReference type="InterPro" id="IPR029483">
    <property type="entry name" value="GH97_C"/>
</dbReference>
<gene>
    <name evidence="5" type="ORF">H3309_12520</name>
</gene>
<evidence type="ECO:0000313" key="6">
    <source>
        <dbReference type="Proteomes" id="UP000515292"/>
    </source>
</evidence>
<keyword evidence="6" id="KW-1185">Reference proteome</keyword>
<dbReference type="Pfam" id="PF14508">
    <property type="entry name" value="GH97_N"/>
    <property type="match status" value="1"/>
</dbReference>
<proteinExistence type="predicted"/>
<dbReference type="InterPro" id="IPR019563">
    <property type="entry name" value="GH97_catalytic"/>
</dbReference>
<dbReference type="EMBL" id="CP059851">
    <property type="protein sequence ID" value="QMW22183.1"/>
    <property type="molecule type" value="Genomic_DNA"/>
</dbReference>
<dbReference type="PANTHER" id="PTHR35803">
    <property type="entry name" value="GLUCAN 1,4-ALPHA-GLUCOSIDASE SUSB-RELATED"/>
    <property type="match status" value="1"/>
</dbReference>
<dbReference type="InterPro" id="IPR014718">
    <property type="entry name" value="GH-type_carb-bd"/>
</dbReference>
<dbReference type="Proteomes" id="UP000515292">
    <property type="component" value="Chromosome"/>
</dbReference>
<dbReference type="Pfam" id="PF14509">
    <property type="entry name" value="GH97_C"/>
    <property type="match status" value="1"/>
</dbReference>
<dbReference type="Gene3D" id="3.20.20.70">
    <property type="entry name" value="Aldolase class I"/>
    <property type="match status" value="1"/>
</dbReference>
<name>A0A7G5IFP1_9SPHN</name>
<evidence type="ECO:0000256" key="1">
    <source>
        <dbReference type="SAM" id="SignalP"/>
    </source>
</evidence>
<feature type="signal peptide" evidence="1">
    <location>
        <begin position="1"/>
        <end position="18"/>
    </location>
</feature>
<evidence type="ECO:0000259" key="4">
    <source>
        <dbReference type="Pfam" id="PF14509"/>
    </source>
</evidence>
<dbReference type="GO" id="GO:0016787">
    <property type="term" value="F:hydrolase activity"/>
    <property type="evidence" value="ECO:0007669"/>
    <property type="project" value="UniProtKB-KW"/>
</dbReference>
<feature type="domain" description="Glycosyl-hydrolase 97 N-terminal" evidence="3">
    <location>
        <begin position="23"/>
        <end position="269"/>
    </location>
</feature>
<dbReference type="InterPro" id="IPR029486">
    <property type="entry name" value="GH97_N"/>
</dbReference>